<evidence type="ECO:0000256" key="2">
    <source>
        <dbReference type="ARBA" id="ARBA00023295"/>
    </source>
</evidence>
<dbReference type="Proteomes" id="UP000826188">
    <property type="component" value="Unassembled WGS sequence"/>
</dbReference>
<proteinExistence type="predicted"/>
<evidence type="ECO:0000256" key="1">
    <source>
        <dbReference type="ARBA" id="ARBA00022801"/>
    </source>
</evidence>
<dbReference type="PANTHER" id="PTHR43301:SF3">
    <property type="entry name" value="ARABINAN ENDO-1,5-ALPHA-L-ARABINOSIDASE A-RELATED"/>
    <property type="match status" value="1"/>
</dbReference>
<sequence length="127" mass="14196">MPGDFADPSAIRKGRVYYATGTSSEWAPHFPLFQSTDLLHWQPMGYVLPQTPAWAASSFWAPELFYRNGTYYVYYVARKKSNGVSCIGVATAQDPAKGFADHGIFLEFGKEAIDPFVLEDNGQLYIT</sequence>
<gene>
    <name evidence="3" type="ORF">KYK14_04060</name>
</gene>
<evidence type="ECO:0000313" key="4">
    <source>
        <dbReference type="Proteomes" id="UP000826188"/>
    </source>
</evidence>
<organism evidence="3 4">
    <name type="scientific">Hymenobacter profundi</name>
    <dbReference type="NCBI Taxonomy" id="1982110"/>
    <lineage>
        <taxon>Bacteria</taxon>
        <taxon>Pseudomonadati</taxon>
        <taxon>Bacteroidota</taxon>
        <taxon>Cytophagia</taxon>
        <taxon>Cytophagales</taxon>
        <taxon>Hymenobacteraceae</taxon>
        <taxon>Hymenobacter</taxon>
    </lineage>
</organism>
<dbReference type="Pfam" id="PF04616">
    <property type="entry name" value="Glyco_hydro_43"/>
    <property type="match status" value="1"/>
</dbReference>
<accession>A0ABS6WVS4</accession>
<protein>
    <submittedName>
        <fullName evidence="3">Family 43 glycosylhydrolase</fullName>
    </submittedName>
</protein>
<dbReference type="InterPro" id="IPR050727">
    <property type="entry name" value="GH43_arabinanases"/>
</dbReference>
<keyword evidence="1" id="KW-0378">Hydrolase</keyword>
<dbReference type="PANTHER" id="PTHR43301">
    <property type="entry name" value="ARABINAN ENDO-1,5-ALPHA-L-ARABINOSIDASE"/>
    <property type="match status" value="1"/>
</dbReference>
<keyword evidence="4" id="KW-1185">Reference proteome</keyword>
<name>A0ABS6WVS4_9BACT</name>
<comment type="caution">
    <text evidence="3">The sequence shown here is derived from an EMBL/GenBank/DDBJ whole genome shotgun (WGS) entry which is preliminary data.</text>
</comment>
<reference evidence="3 4" key="1">
    <citation type="submission" date="2021-07" db="EMBL/GenBank/DDBJ databases">
        <title>Hymenobacter profundi sp. nov., isolated from deep-sea water.</title>
        <authorList>
            <person name="Kim M.K."/>
        </authorList>
    </citation>
    <scope>NUCLEOTIDE SEQUENCE [LARGE SCALE GENOMIC DNA]</scope>
    <source>
        <strain evidence="3 4">M2</strain>
    </source>
</reference>
<dbReference type="InterPro" id="IPR006710">
    <property type="entry name" value="Glyco_hydro_43"/>
</dbReference>
<evidence type="ECO:0000313" key="3">
    <source>
        <dbReference type="EMBL" id="MBW3127710.1"/>
    </source>
</evidence>
<keyword evidence="2" id="KW-0326">Glycosidase</keyword>
<dbReference type="EMBL" id="JAHWGL010000009">
    <property type="protein sequence ID" value="MBW3127710.1"/>
    <property type="molecule type" value="Genomic_DNA"/>
</dbReference>